<evidence type="ECO:0000313" key="3">
    <source>
        <dbReference type="EMBL" id="RSU99104.1"/>
    </source>
</evidence>
<evidence type="ECO:0000256" key="1">
    <source>
        <dbReference type="SAM" id="Phobius"/>
    </source>
</evidence>
<keyword evidence="1" id="KW-0812">Transmembrane</keyword>
<dbReference type="Proteomes" id="UP000286681">
    <property type="component" value="Unassembled WGS sequence"/>
</dbReference>
<dbReference type="Proteomes" id="UP000185161">
    <property type="component" value="Chromosome"/>
</dbReference>
<feature type="transmembrane region" description="Helical" evidence="1">
    <location>
        <begin position="109"/>
        <end position="129"/>
    </location>
</feature>
<evidence type="ECO:0000313" key="2">
    <source>
        <dbReference type="EMBL" id="APR53293.1"/>
    </source>
</evidence>
<dbReference type="KEGG" id="skr:BRX40_13430"/>
<evidence type="ECO:0000313" key="5">
    <source>
        <dbReference type="Proteomes" id="UP000286681"/>
    </source>
</evidence>
<keyword evidence="1" id="KW-1133">Transmembrane helix</keyword>
<dbReference type="OrthoDB" id="7509246at2"/>
<keyword evidence="1" id="KW-0472">Membrane</keyword>
<name>A0A1L6JBN4_9SPHN</name>
<protein>
    <submittedName>
        <fullName evidence="2">Uncharacterized protein</fullName>
    </submittedName>
</protein>
<dbReference type="AlphaFoldDB" id="A0A1L6JBN4"/>
<evidence type="ECO:0000313" key="4">
    <source>
        <dbReference type="Proteomes" id="UP000185161"/>
    </source>
</evidence>
<sequence>MRPQSIVRFEQAYLGATLLWLVNLALGWKTKLESVNSNPAFAGNPQMAELAQTMMIGTTIVMLALWLLLWYFTARRASVVAKWVVVVLFGLSVIGLLGTLISYQVAGALSTVLSLVTFVLTAWSVWLLFRPDAQRWFAGEDAQADTAPFE</sequence>
<dbReference type="GeneID" id="44133566"/>
<accession>A0A1L6JBN4</accession>
<feature type="transmembrane region" description="Helical" evidence="1">
    <location>
        <begin position="50"/>
        <end position="71"/>
    </location>
</feature>
<organism evidence="2 4">
    <name type="scientific">Sphingomonas koreensis</name>
    <dbReference type="NCBI Taxonomy" id="93064"/>
    <lineage>
        <taxon>Bacteria</taxon>
        <taxon>Pseudomonadati</taxon>
        <taxon>Pseudomonadota</taxon>
        <taxon>Alphaproteobacteria</taxon>
        <taxon>Sphingomonadales</taxon>
        <taxon>Sphingomonadaceae</taxon>
        <taxon>Sphingomonas</taxon>
    </lineage>
</organism>
<keyword evidence="4" id="KW-1185">Reference proteome</keyword>
<proteinExistence type="predicted"/>
<reference evidence="3 5" key="3">
    <citation type="submission" date="2018-07" db="EMBL/GenBank/DDBJ databases">
        <title>Genomic and Epidemiologic Investigation of an Indolent Hospital Outbreak.</title>
        <authorList>
            <person name="Johnson R.C."/>
            <person name="Deming C."/>
            <person name="Conlan S."/>
            <person name="Zellmer C.J."/>
            <person name="Michelin A.V."/>
            <person name="Lee-Lin S."/>
            <person name="Thomas P.J."/>
            <person name="Park M."/>
            <person name="Weingarten R.A."/>
            <person name="Less J."/>
            <person name="Dekker J.P."/>
            <person name="Frank K.M."/>
            <person name="Musser K.A."/>
            <person name="Mcquiston J.R."/>
            <person name="Henderson D.K."/>
            <person name="Lau A.F."/>
            <person name="Palmore T.N."/>
            <person name="Segre J.A."/>
        </authorList>
    </citation>
    <scope>NUCLEOTIDE SEQUENCE [LARGE SCALE GENOMIC DNA]</scope>
    <source>
        <strain evidence="3 5">SK-NIH.Env10_0317</strain>
    </source>
</reference>
<dbReference type="RefSeq" id="WP_075151939.1">
    <property type="nucleotide sequence ID" value="NZ_CP018820.1"/>
</dbReference>
<dbReference type="EMBL" id="QQWO01000026">
    <property type="protein sequence ID" value="RSU99104.1"/>
    <property type="molecule type" value="Genomic_DNA"/>
</dbReference>
<dbReference type="EMBL" id="CP018820">
    <property type="protein sequence ID" value="APR53293.1"/>
    <property type="molecule type" value="Genomic_DNA"/>
</dbReference>
<reference evidence="2" key="1">
    <citation type="submission" date="2016-12" db="EMBL/GenBank/DDBJ databases">
        <title>Whole genome sequencing of Sphingomonas koreensis.</title>
        <authorList>
            <person name="Conlan S."/>
            <person name="Thomas P.J."/>
            <person name="Mullikin J."/>
            <person name="Palmore T.N."/>
            <person name="Frank K.M."/>
            <person name="Segre J.A."/>
        </authorList>
    </citation>
    <scope>NUCLEOTIDE SEQUENCE</scope>
    <source>
        <strain evidence="2">ABOJV</strain>
    </source>
</reference>
<reference evidence="4" key="2">
    <citation type="submission" date="2016-12" db="EMBL/GenBank/DDBJ databases">
        <title>Whole genome sequencing of Sphingomonas sp. ABOJV.</title>
        <authorList>
            <person name="Conlan S."/>
            <person name="Thomas P.J."/>
            <person name="Mullikin J."/>
            <person name="Palmore T.N."/>
            <person name="Frank K.M."/>
            <person name="Segre J.A."/>
        </authorList>
    </citation>
    <scope>NUCLEOTIDE SEQUENCE [LARGE SCALE GENOMIC DNA]</scope>
    <source>
        <strain evidence="4">ABOJV</strain>
    </source>
</reference>
<feature type="transmembrane region" description="Helical" evidence="1">
    <location>
        <begin position="12"/>
        <end position="30"/>
    </location>
</feature>
<gene>
    <name evidence="2" type="ORF">BRX40_13430</name>
    <name evidence="3" type="ORF">CA257_20830</name>
</gene>
<feature type="transmembrane region" description="Helical" evidence="1">
    <location>
        <begin position="83"/>
        <end position="103"/>
    </location>
</feature>
<dbReference type="STRING" id="93064.BRX40_13430"/>